<organism evidence="1 2">
    <name type="scientific">Anisodus tanguticus</name>
    <dbReference type="NCBI Taxonomy" id="243964"/>
    <lineage>
        <taxon>Eukaryota</taxon>
        <taxon>Viridiplantae</taxon>
        <taxon>Streptophyta</taxon>
        <taxon>Embryophyta</taxon>
        <taxon>Tracheophyta</taxon>
        <taxon>Spermatophyta</taxon>
        <taxon>Magnoliopsida</taxon>
        <taxon>eudicotyledons</taxon>
        <taxon>Gunneridae</taxon>
        <taxon>Pentapetalae</taxon>
        <taxon>asterids</taxon>
        <taxon>lamiids</taxon>
        <taxon>Solanales</taxon>
        <taxon>Solanaceae</taxon>
        <taxon>Solanoideae</taxon>
        <taxon>Hyoscyameae</taxon>
        <taxon>Anisodus</taxon>
    </lineage>
</organism>
<gene>
    <name evidence="1" type="ORF">RND71_008979</name>
</gene>
<name>A0AAE1SPT1_9SOLA</name>
<sequence>MSDSYAMFCPKVSGSCKKWLGIGPEMKLSNAEEVIDQVIVKYISMKSDKLRKREKSMEDEDGFDLLTSYIVLNDGQTKTELNFYDNFLRDTTLNYMIAECDGFICSQMESNFRESGKAGTNHKKKTQMQQEKGKYFLHFSNQSPTYGLPRTHKSQTLKKFVSSSSISGQIEKLDSEQDEVVDKNSVGETTAQSGNHVPPDIGKWVYESSMEFDGSISEMGQGRSNILESGVEIIVDFADILRAIKIVRELSGEFESSGLETTPIWDETPGFFRVNLDLAVNPELLSTIDVPLGVLSPEKELGSTDPTAKYDDKVSLCFNHRRATVVEKPKEKVVDKVKKSISQMAPRTRQSKRAAKVALDYALKESKEKDTKRIRNKPGKNRLVDADTLVDAYVVVDDNVIEEEVENSSLQRKKN</sequence>
<dbReference type="AlphaFoldDB" id="A0AAE1SPT1"/>
<dbReference type="Proteomes" id="UP001291623">
    <property type="component" value="Unassembled WGS sequence"/>
</dbReference>
<evidence type="ECO:0000313" key="1">
    <source>
        <dbReference type="EMBL" id="KAK4373595.1"/>
    </source>
</evidence>
<reference evidence="1" key="1">
    <citation type="submission" date="2023-12" db="EMBL/GenBank/DDBJ databases">
        <title>Genome assembly of Anisodus tanguticus.</title>
        <authorList>
            <person name="Wang Y.-J."/>
        </authorList>
    </citation>
    <scope>NUCLEOTIDE SEQUENCE</scope>
    <source>
        <strain evidence="1">KB-2021</strain>
        <tissue evidence="1">Leaf</tissue>
    </source>
</reference>
<keyword evidence="2" id="KW-1185">Reference proteome</keyword>
<accession>A0AAE1SPT1</accession>
<protein>
    <submittedName>
        <fullName evidence="1">Uncharacterized protein</fullName>
    </submittedName>
</protein>
<evidence type="ECO:0000313" key="2">
    <source>
        <dbReference type="Proteomes" id="UP001291623"/>
    </source>
</evidence>
<comment type="caution">
    <text evidence="1">The sequence shown here is derived from an EMBL/GenBank/DDBJ whole genome shotgun (WGS) entry which is preliminary data.</text>
</comment>
<dbReference type="EMBL" id="JAVYJV010000004">
    <property type="protein sequence ID" value="KAK4373595.1"/>
    <property type="molecule type" value="Genomic_DNA"/>
</dbReference>
<proteinExistence type="predicted"/>